<reference evidence="2 3" key="1">
    <citation type="submission" date="2020-09" db="EMBL/GenBank/DDBJ databases">
        <title>De no assembly of potato wild relative species, Solanum commersonii.</title>
        <authorList>
            <person name="Cho K."/>
        </authorList>
    </citation>
    <scope>NUCLEOTIDE SEQUENCE [LARGE SCALE GENOMIC DNA]</scope>
    <source>
        <strain evidence="2">LZ3.2</strain>
        <tissue evidence="2">Leaf</tissue>
    </source>
</reference>
<feature type="region of interest" description="Disordered" evidence="1">
    <location>
        <begin position="17"/>
        <end position="42"/>
    </location>
</feature>
<protein>
    <submittedName>
        <fullName evidence="2">Uncharacterized protein</fullName>
    </submittedName>
</protein>
<accession>A0A9J5WH80</accession>
<feature type="compositionally biased region" description="Basic residues" evidence="1">
    <location>
        <begin position="21"/>
        <end position="34"/>
    </location>
</feature>
<evidence type="ECO:0000256" key="1">
    <source>
        <dbReference type="SAM" id="MobiDB-lite"/>
    </source>
</evidence>
<name>A0A9J5WH80_SOLCO</name>
<dbReference type="Proteomes" id="UP000824120">
    <property type="component" value="Chromosome 11"/>
</dbReference>
<dbReference type="EMBL" id="JACXVP010000011">
    <property type="protein sequence ID" value="KAG5574320.1"/>
    <property type="molecule type" value="Genomic_DNA"/>
</dbReference>
<organism evidence="2 3">
    <name type="scientific">Solanum commersonii</name>
    <name type="common">Commerson's wild potato</name>
    <name type="synonym">Commerson's nightshade</name>
    <dbReference type="NCBI Taxonomy" id="4109"/>
    <lineage>
        <taxon>Eukaryota</taxon>
        <taxon>Viridiplantae</taxon>
        <taxon>Streptophyta</taxon>
        <taxon>Embryophyta</taxon>
        <taxon>Tracheophyta</taxon>
        <taxon>Spermatophyta</taxon>
        <taxon>Magnoliopsida</taxon>
        <taxon>eudicotyledons</taxon>
        <taxon>Gunneridae</taxon>
        <taxon>Pentapetalae</taxon>
        <taxon>asterids</taxon>
        <taxon>lamiids</taxon>
        <taxon>Solanales</taxon>
        <taxon>Solanaceae</taxon>
        <taxon>Solanoideae</taxon>
        <taxon>Solaneae</taxon>
        <taxon>Solanum</taxon>
    </lineage>
</organism>
<evidence type="ECO:0000313" key="2">
    <source>
        <dbReference type="EMBL" id="KAG5574320.1"/>
    </source>
</evidence>
<comment type="caution">
    <text evidence="2">The sequence shown here is derived from an EMBL/GenBank/DDBJ whole genome shotgun (WGS) entry which is preliminary data.</text>
</comment>
<proteinExistence type="predicted"/>
<evidence type="ECO:0000313" key="3">
    <source>
        <dbReference type="Proteomes" id="UP000824120"/>
    </source>
</evidence>
<sequence>MEFNNIKDGLFMSSPAAALKEKHKKRNSTSRKQKNISSNKEENVLIFEDLGPDLLDELLSSHEYSSCSN</sequence>
<keyword evidence="3" id="KW-1185">Reference proteome</keyword>
<gene>
    <name evidence="2" type="ORF">H5410_054454</name>
</gene>
<dbReference type="AlphaFoldDB" id="A0A9J5WH80"/>